<dbReference type="AlphaFoldDB" id="F8AED8"/>
<dbReference type="EMBL" id="CP002779">
    <property type="protein sequence ID" value="AEH24655.1"/>
    <property type="molecule type" value="Genomic_DNA"/>
</dbReference>
<proteinExistence type="predicted"/>
<reference evidence="2 3" key="1">
    <citation type="journal article" date="2011" name="J. Bacteriol.">
        <title>Complete genome sequence of the obligate piezophilic hyperthermophilic archaeon Pyrococcus yayanosii CH1.</title>
        <authorList>
            <person name="Jun X."/>
            <person name="Lupeng L."/>
            <person name="Minjuan X."/>
            <person name="Oger P."/>
            <person name="Fengping W."/>
            <person name="Jebbar M."/>
            <person name="Xiang X."/>
        </authorList>
    </citation>
    <scope>NUCLEOTIDE SEQUENCE [LARGE SCALE GENOMIC DNA]</scope>
    <source>
        <strain evidence="3">CH1 / JCM 16557</strain>
    </source>
</reference>
<dbReference type="KEGG" id="pya:PYCH_09700"/>
<gene>
    <name evidence="2" type="ordered locus">PYCH_09700</name>
</gene>
<evidence type="ECO:0000313" key="2">
    <source>
        <dbReference type="EMBL" id="AEH24655.1"/>
    </source>
</evidence>
<keyword evidence="1" id="KW-1133">Transmembrane helix</keyword>
<accession>F8AED8</accession>
<feature type="transmembrane region" description="Helical" evidence="1">
    <location>
        <begin position="6"/>
        <end position="27"/>
    </location>
</feature>
<keyword evidence="3" id="KW-1185">Reference proteome</keyword>
<dbReference type="Proteomes" id="UP000008386">
    <property type="component" value="Chromosome"/>
</dbReference>
<sequence length="62" mass="7159">MKIFFQFSLSLIGTQIVPYFVFINYSLSILFESYWNRRAFCLFSSLLFLAGLDFISLSAKGS</sequence>
<organism evidence="2 3">
    <name type="scientific">Pyrococcus yayanosii (strain CH1 / JCM 16557)</name>
    <dbReference type="NCBI Taxonomy" id="529709"/>
    <lineage>
        <taxon>Archaea</taxon>
        <taxon>Methanobacteriati</taxon>
        <taxon>Methanobacteriota</taxon>
        <taxon>Thermococci</taxon>
        <taxon>Thermococcales</taxon>
        <taxon>Thermococcaceae</taxon>
        <taxon>Pyrococcus</taxon>
    </lineage>
</organism>
<name>F8AED8_PYRYC</name>
<keyword evidence="1" id="KW-0472">Membrane</keyword>
<keyword evidence="1" id="KW-0812">Transmembrane</keyword>
<protein>
    <submittedName>
        <fullName evidence="2">Uncharacterized protein</fullName>
    </submittedName>
</protein>
<evidence type="ECO:0000313" key="3">
    <source>
        <dbReference type="Proteomes" id="UP000008386"/>
    </source>
</evidence>
<dbReference type="HOGENOM" id="CLU_2893411_0_0_2"/>
<evidence type="ECO:0000256" key="1">
    <source>
        <dbReference type="SAM" id="Phobius"/>
    </source>
</evidence>
<feature type="transmembrane region" description="Helical" evidence="1">
    <location>
        <begin position="39"/>
        <end position="59"/>
    </location>
</feature>